<name>A0A8J5WGA3_ZIZPA</name>
<reference evidence="1" key="2">
    <citation type="submission" date="2021-02" db="EMBL/GenBank/DDBJ databases">
        <authorList>
            <person name="Kimball J.A."/>
            <person name="Haas M.W."/>
            <person name="Macchietto M."/>
            <person name="Kono T."/>
            <person name="Duquette J."/>
            <person name="Shao M."/>
        </authorList>
    </citation>
    <scope>NUCLEOTIDE SEQUENCE</scope>
    <source>
        <tissue evidence="1">Fresh leaf tissue</tissue>
    </source>
</reference>
<dbReference type="Proteomes" id="UP000729402">
    <property type="component" value="Unassembled WGS sequence"/>
</dbReference>
<sequence>MLVEFFQSAKRLLERHRLDVVELFGQTTIGYNLSGMVSRSFFTMVALSSVEPRLAYLAAILLILPV</sequence>
<reference evidence="1" key="1">
    <citation type="journal article" date="2021" name="bioRxiv">
        <title>Whole Genome Assembly and Annotation of Northern Wild Rice, Zizania palustris L., Supports a Whole Genome Duplication in the Zizania Genus.</title>
        <authorList>
            <person name="Haas M."/>
            <person name="Kono T."/>
            <person name="Macchietto M."/>
            <person name="Millas R."/>
            <person name="McGilp L."/>
            <person name="Shao M."/>
            <person name="Duquette J."/>
            <person name="Hirsch C.N."/>
            <person name="Kimball J."/>
        </authorList>
    </citation>
    <scope>NUCLEOTIDE SEQUENCE</scope>
    <source>
        <tissue evidence="1">Fresh leaf tissue</tissue>
    </source>
</reference>
<accession>A0A8J5WGA3</accession>
<keyword evidence="2" id="KW-1185">Reference proteome</keyword>
<proteinExistence type="predicted"/>
<evidence type="ECO:0000313" key="1">
    <source>
        <dbReference type="EMBL" id="KAG8088252.1"/>
    </source>
</evidence>
<protein>
    <submittedName>
        <fullName evidence="1">Uncharacterized protein</fullName>
    </submittedName>
</protein>
<dbReference type="EMBL" id="JAAALK010000082">
    <property type="protein sequence ID" value="KAG8088252.1"/>
    <property type="molecule type" value="Genomic_DNA"/>
</dbReference>
<gene>
    <name evidence="1" type="ORF">GUJ93_ZPchr0010g7575</name>
</gene>
<organism evidence="1 2">
    <name type="scientific">Zizania palustris</name>
    <name type="common">Northern wild rice</name>
    <dbReference type="NCBI Taxonomy" id="103762"/>
    <lineage>
        <taxon>Eukaryota</taxon>
        <taxon>Viridiplantae</taxon>
        <taxon>Streptophyta</taxon>
        <taxon>Embryophyta</taxon>
        <taxon>Tracheophyta</taxon>
        <taxon>Spermatophyta</taxon>
        <taxon>Magnoliopsida</taxon>
        <taxon>Liliopsida</taxon>
        <taxon>Poales</taxon>
        <taxon>Poaceae</taxon>
        <taxon>BOP clade</taxon>
        <taxon>Oryzoideae</taxon>
        <taxon>Oryzeae</taxon>
        <taxon>Zizaniinae</taxon>
        <taxon>Zizania</taxon>
    </lineage>
</organism>
<dbReference type="AlphaFoldDB" id="A0A8J5WGA3"/>
<evidence type="ECO:0000313" key="2">
    <source>
        <dbReference type="Proteomes" id="UP000729402"/>
    </source>
</evidence>
<comment type="caution">
    <text evidence="1">The sequence shown here is derived from an EMBL/GenBank/DDBJ whole genome shotgun (WGS) entry which is preliminary data.</text>
</comment>